<geneLocation type="plasmid" evidence="1">
    <name>pKB1A97-67</name>
</geneLocation>
<proteinExistence type="predicted"/>
<reference evidence="1" key="1">
    <citation type="submission" date="2011-11" db="EMBL/GenBank/DDBJ databases">
        <authorList>
            <person name="Summers A.O."/>
            <person name="Wireman J."/>
            <person name="Williams L.E."/>
        </authorList>
    </citation>
    <scope>NUCLEOTIDE SEQUENCE</scope>
    <source>
        <strain evidence="1">KB1A-97</strain>
        <plasmid evidence="1">pKB1A97-67</plasmid>
    </source>
</reference>
<dbReference type="EMBL" id="JQ031552">
    <property type="protein sequence ID" value="AEY78227.1"/>
    <property type="molecule type" value="Genomic_DNA"/>
</dbReference>
<organism evidence="1">
    <name type="scientific">Aliivibrio fischeri</name>
    <name type="common">Vibrio fischeri</name>
    <dbReference type="NCBI Taxonomy" id="668"/>
    <lineage>
        <taxon>Bacteria</taxon>
        <taxon>Pseudomonadati</taxon>
        <taxon>Pseudomonadota</taxon>
        <taxon>Gammaproteobacteria</taxon>
        <taxon>Vibrionales</taxon>
        <taxon>Vibrionaceae</taxon>
        <taxon>Aliivibrio</taxon>
    </lineage>
</organism>
<keyword evidence="1" id="KW-0614">Plasmid</keyword>
<dbReference type="AlphaFoldDB" id="H2ES60"/>
<accession>H2ES60</accession>
<protein>
    <submittedName>
        <fullName evidence="1">Uncharacterized protein</fullName>
    </submittedName>
</protein>
<evidence type="ECO:0000313" key="1">
    <source>
        <dbReference type="EMBL" id="AEY78227.1"/>
    </source>
</evidence>
<sequence>MTVLMAKEPVIWTITVSLKKQADLSPKGAASVKIQIGMNITWL</sequence>
<name>H2ES60_ALIFS</name>